<feature type="region of interest" description="Disordered" evidence="2">
    <location>
        <begin position="251"/>
        <end position="287"/>
    </location>
</feature>
<dbReference type="Gene3D" id="1.20.1250.20">
    <property type="entry name" value="MFS general substrate transporter like domains"/>
    <property type="match status" value="1"/>
</dbReference>
<evidence type="ECO:0000313" key="5">
    <source>
        <dbReference type="EMBL" id="KAK5703298.1"/>
    </source>
</evidence>
<name>A0AAN7W914_9PEZI</name>
<evidence type="ECO:0000256" key="1">
    <source>
        <dbReference type="ARBA" id="ARBA00004141"/>
    </source>
</evidence>
<feature type="transmembrane region" description="Helical" evidence="3">
    <location>
        <begin position="188"/>
        <end position="209"/>
    </location>
</feature>
<dbReference type="InterPro" id="IPR011701">
    <property type="entry name" value="MFS"/>
</dbReference>
<comment type="subcellular location">
    <subcellularLocation>
        <location evidence="1">Membrane</location>
        <topology evidence="1">Multi-pass membrane protein</topology>
    </subcellularLocation>
</comment>
<feature type="domain" description="Major facilitator superfamily (MFS) profile" evidence="4">
    <location>
        <begin position="57"/>
        <end position="490"/>
    </location>
</feature>
<evidence type="ECO:0000256" key="3">
    <source>
        <dbReference type="SAM" id="Phobius"/>
    </source>
</evidence>
<dbReference type="Pfam" id="PF07690">
    <property type="entry name" value="MFS_1"/>
    <property type="match status" value="1"/>
</dbReference>
<dbReference type="SUPFAM" id="SSF103473">
    <property type="entry name" value="MFS general substrate transporter"/>
    <property type="match status" value="1"/>
</dbReference>
<dbReference type="AlphaFoldDB" id="A0AAN7W914"/>
<dbReference type="GO" id="GO:0022857">
    <property type="term" value="F:transmembrane transporter activity"/>
    <property type="evidence" value="ECO:0007669"/>
    <property type="project" value="InterPro"/>
</dbReference>
<keyword evidence="3" id="KW-1133">Transmembrane helix</keyword>
<evidence type="ECO:0000313" key="6">
    <source>
        <dbReference type="Proteomes" id="UP001310594"/>
    </source>
</evidence>
<dbReference type="PROSITE" id="PS50850">
    <property type="entry name" value="MFS"/>
    <property type="match status" value="1"/>
</dbReference>
<feature type="transmembrane region" description="Helical" evidence="3">
    <location>
        <begin position="348"/>
        <end position="367"/>
    </location>
</feature>
<gene>
    <name evidence="5" type="ORF">LTR97_004247</name>
</gene>
<feature type="transmembrane region" description="Helical" evidence="3">
    <location>
        <begin position="123"/>
        <end position="146"/>
    </location>
</feature>
<feature type="compositionally biased region" description="Polar residues" evidence="2">
    <location>
        <begin position="268"/>
        <end position="287"/>
    </location>
</feature>
<dbReference type="InterPro" id="IPR020846">
    <property type="entry name" value="MFS_dom"/>
</dbReference>
<feature type="compositionally biased region" description="Polar residues" evidence="2">
    <location>
        <begin position="15"/>
        <end position="26"/>
    </location>
</feature>
<feature type="transmembrane region" description="Helical" evidence="3">
    <location>
        <begin position="69"/>
        <end position="87"/>
    </location>
</feature>
<dbReference type="Proteomes" id="UP001310594">
    <property type="component" value="Unassembled WGS sequence"/>
</dbReference>
<feature type="transmembrane region" description="Helical" evidence="3">
    <location>
        <begin position="460"/>
        <end position="486"/>
    </location>
</feature>
<dbReference type="InterPro" id="IPR036259">
    <property type="entry name" value="MFS_trans_sf"/>
</dbReference>
<feature type="transmembrane region" description="Helical" evidence="3">
    <location>
        <begin position="93"/>
        <end position="111"/>
    </location>
</feature>
<dbReference type="EMBL" id="JAVRQU010000005">
    <property type="protein sequence ID" value="KAK5703298.1"/>
    <property type="molecule type" value="Genomic_DNA"/>
</dbReference>
<feature type="transmembrane region" description="Helical" evidence="3">
    <location>
        <begin position="307"/>
        <end position="327"/>
    </location>
</feature>
<dbReference type="GO" id="GO:0000329">
    <property type="term" value="C:fungal-type vacuole membrane"/>
    <property type="evidence" value="ECO:0007669"/>
    <property type="project" value="TreeGrafter"/>
</dbReference>
<dbReference type="PANTHER" id="PTHR23520">
    <property type="entry name" value="TRANSPORTER, PUTATIVE (AFU_ORTHOLOGUE AFUA_3G04000)-RELATED"/>
    <property type="match status" value="1"/>
</dbReference>
<protein>
    <recommendedName>
        <fullName evidence="4">Major facilitator superfamily (MFS) profile domain-containing protein</fullName>
    </recommendedName>
</protein>
<sequence length="503" mass="54395">MADVEGHGQLRQPDATPSQGDSTASQAVTRTSRRFYSHAHRFFDSIGLVTVYNAPIDAKLILAQRYVRVFAYGLVALILATYLAALGISETQIGIFFGLTLIGDLFVVMLLTQLADTIGLKKILILGAVSMTASGLVFALSGNYWVLLTAAIVGVVSPSATEVGPFKTIEESALFTLMPPNKVVDIPSWYNTAEFASVAVGLLVGASILESLQHNDWNFVAACRVVFLCYAAVGILKIVLSSCLSSRIEPWHHSNKPKQASRGESDETSLTGNEQEPLLASSTAEAPPSALQQGYSIFSLDREERLVLFKLCILMPLDAAAVGLQSVPWQTYFVRTRFHVPSSRLGKIFFCSSCLGALGTILSIGLARKMGNMMTLAVTSYLTGITLLFFGLPNTINILLIVILLEAFLEPIYIAPRNALIGALLAPTKRTASLGFISIVKMISNGSGSALTDILADRSLFWLAFAIAGILKIGYATGMLWTFFAIDRKITAEQKITMDEECQ</sequence>
<keyword evidence="3" id="KW-0472">Membrane</keyword>
<feature type="transmembrane region" description="Helical" evidence="3">
    <location>
        <begin position="387"/>
        <end position="408"/>
    </location>
</feature>
<accession>A0AAN7W914</accession>
<evidence type="ECO:0000259" key="4">
    <source>
        <dbReference type="PROSITE" id="PS50850"/>
    </source>
</evidence>
<comment type="caution">
    <text evidence="5">The sequence shown here is derived from an EMBL/GenBank/DDBJ whole genome shotgun (WGS) entry which is preliminary data.</text>
</comment>
<feature type="transmembrane region" description="Helical" evidence="3">
    <location>
        <begin position="221"/>
        <end position="240"/>
    </location>
</feature>
<evidence type="ECO:0000256" key="2">
    <source>
        <dbReference type="SAM" id="MobiDB-lite"/>
    </source>
</evidence>
<feature type="region of interest" description="Disordered" evidence="2">
    <location>
        <begin position="1"/>
        <end position="26"/>
    </location>
</feature>
<proteinExistence type="predicted"/>
<organism evidence="5 6">
    <name type="scientific">Elasticomyces elasticus</name>
    <dbReference type="NCBI Taxonomy" id="574655"/>
    <lineage>
        <taxon>Eukaryota</taxon>
        <taxon>Fungi</taxon>
        <taxon>Dikarya</taxon>
        <taxon>Ascomycota</taxon>
        <taxon>Pezizomycotina</taxon>
        <taxon>Dothideomycetes</taxon>
        <taxon>Dothideomycetidae</taxon>
        <taxon>Mycosphaerellales</taxon>
        <taxon>Teratosphaeriaceae</taxon>
        <taxon>Elasticomyces</taxon>
    </lineage>
</organism>
<keyword evidence="3" id="KW-0812">Transmembrane</keyword>
<dbReference type="PANTHER" id="PTHR23520:SF5">
    <property type="entry name" value="TRANSPORTER, PUTATIVE (AFU_ORTHOLOGUE AFUA_3G04000)-RELATED"/>
    <property type="match status" value="1"/>
</dbReference>
<reference evidence="5" key="1">
    <citation type="submission" date="2023-08" db="EMBL/GenBank/DDBJ databases">
        <title>Black Yeasts Isolated from many extreme environments.</title>
        <authorList>
            <person name="Coleine C."/>
            <person name="Stajich J.E."/>
            <person name="Selbmann L."/>
        </authorList>
    </citation>
    <scope>NUCLEOTIDE SEQUENCE</scope>
    <source>
        <strain evidence="5">CCFEE 5810</strain>
    </source>
</reference>